<organism evidence="3 4">
    <name type="scientific">Phytophthora cactorum</name>
    <dbReference type="NCBI Taxonomy" id="29920"/>
    <lineage>
        <taxon>Eukaryota</taxon>
        <taxon>Sar</taxon>
        <taxon>Stramenopiles</taxon>
        <taxon>Oomycota</taxon>
        <taxon>Peronosporomycetes</taxon>
        <taxon>Peronosporales</taxon>
        <taxon>Peronosporaceae</taxon>
        <taxon>Phytophthora</taxon>
    </lineage>
</organism>
<protein>
    <submittedName>
        <fullName evidence="3">Uncharacterized protein</fullName>
    </submittedName>
</protein>
<accession>A0A329S358</accession>
<name>A0A329S358_9STRA</name>
<dbReference type="VEuPathDB" id="FungiDB:PC110_g13346"/>
<dbReference type="Proteomes" id="UP000251314">
    <property type="component" value="Unassembled WGS sequence"/>
</dbReference>
<dbReference type="OrthoDB" id="128153at2759"/>
<comment type="caution">
    <text evidence="3">The sequence shown here is derived from an EMBL/GenBank/DDBJ whole genome shotgun (WGS) entry which is preliminary data.</text>
</comment>
<feature type="compositionally biased region" description="Basic residues" evidence="1">
    <location>
        <begin position="232"/>
        <end position="248"/>
    </location>
</feature>
<reference evidence="3 4" key="1">
    <citation type="submission" date="2018-01" db="EMBL/GenBank/DDBJ databases">
        <title>Draft genome of the strawberry crown rot pathogen Phytophthora cactorum.</title>
        <authorList>
            <person name="Armitage A.D."/>
            <person name="Lysoe E."/>
            <person name="Nellist C.F."/>
            <person name="Harrison R.J."/>
            <person name="Brurberg M.B."/>
        </authorList>
    </citation>
    <scope>NUCLEOTIDE SEQUENCE [LARGE SCALE GENOMIC DNA]</scope>
    <source>
        <strain evidence="3 4">10300</strain>
    </source>
</reference>
<feature type="region of interest" description="Disordered" evidence="1">
    <location>
        <begin position="232"/>
        <end position="251"/>
    </location>
</feature>
<feature type="region of interest" description="Disordered" evidence="1">
    <location>
        <begin position="1"/>
        <end position="27"/>
    </location>
</feature>
<keyword evidence="4" id="KW-1185">Reference proteome</keyword>
<evidence type="ECO:0000313" key="3">
    <source>
        <dbReference type="EMBL" id="RAW30296.1"/>
    </source>
</evidence>
<dbReference type="AlphaFoldDB" id="A0A329S358"/>
<evidence type="ECO:0000313" key="4">
    <source>
        <dbReference type="Proteomes" id="UP000251314"/>
    </source>
</evidence>
<reference evidence="2" key="2">
    <citation type="submission" date="2018-10" db="EMBL/GenBank/DDBJ databases">
        <title>Effector identification in a new, highly contiguous assembly of the strawberry crown rot pathogen Phytophthora cactorum.</title>
        <authorList>
            <person name="Armitage A.D."/>
            <person name="Nellist C.F."/>
            <person name="Bates H."/>
            <person name="Vickerstaff R.J."/>
            <person name="Harrison R.J."/>
        </authorList>
    </citation>
    <scope>NUCLEOTIDE SEQUENCE</scope>
    <source>
        <strain evidence="2">15-7</strain>
    </source>
</reference>
<feature type="region of interest" description="Disordered" evidence="1">
    <location>
        <begin position="136"/>
        <end position="218"/>
    </location>
</feature>
<feature type="compositionally biased region" description="Acidic residues" evidence="1">
    <location>
        <begin position="1"/>
        <end position="16"/>
    </location>
</feature>
<proteinExistence type="predicted"/>
<gene>
    <name evidence="3" type="ORF">PC110_g13346</name>
    <name evidence="2" type="ORF">PC113_g21871</name>
</gene>
<evidence type="ECO:0000313" key="2">
    <source>
        <dbReference type="EMBL" id="KAG2825684.1"/>
    </source>
</evidence>
<dbReference type="Proteomes" id="UP000735874">
    <property type="component" value="Unassembled WGS sequence"/>
</dbReference>
<evidence type="ECO:0000256" key="1">
    <source>
        <dbReference type="SAM" id="MobiDB-lite"/>
    </source>
</evidence>
<dbReference type="EMBL" id="MJFZ01000379">
    <property type="protein sequence ID" value="RAW30296.1"/>
    <property type="molecule type" value="Genomic_DNA"/>
</dbReference>
<dbReference type="EMBL" id="RCMG01001505">
    <property type="protein sequence ID" value="KAG2825684.1"/>
    <property type="molecule type" value="Genomic_DNA"/>
</dbReference>
<feature type="compositionally biased region" description="Polar residues" evidence="1">
    <location>
        <begin position="140"/>
        <end position="163"/>
    </location>
</feature>
<feature type="compositionally biased region" description="Polar residues" evidence="1">
    <location>
        <begin position="209"/>
        <end position="218"/>
    </location>
</feature>
<sequence>MNIPDEEEEEDAEDGEAASGSFRVRDSAMESECHKVLNGTNKHRTSHAVATRIADIMSRNGTPVFIEMLKGLKRFEAIVTDGEVPFVSHASAWPERRSELHPLSQFAEMQAANATNLDDTAVPPTAVAEDTAYEYEGETETNMTKSPSHSRHTTVVTPDSSHSVAVASERQAPTEELPVRDQVNEVVAPSKDPVDTKPATPPVKRPHSESGQPGSCSSEECSFFVLKSTKNRGRSKIRKGQKQQVKKQRMVESRKEAKQLVQWTLLPVTTLRSVARVLKATYSYESAYEFLSKFAVKTLGPRKQAIPKVIAPDESLRSVKFVFTEMFTRKCRNLLEENKQSLLDPELHVGVRISKAGVLNENQLQVLADCHDTMSSLTAVSDAVEWMAATALNRLDIPNGLDEYAELDKASATVAIQQPILPMSRDTPFGRISNESCFYSGKSFGSTMIA</sequence>